<name>A0A6P7F2W1_DIAVI</name>
<proteinExistence type="predicted"/>
<gene>
    <name evidence="2" type="primary">LOC114325742</name>
</gene>
<dbReference type="AlphaFoldDB" id="A0A6P7F2W1"/>
<organism evidence="2">
    <name type="scientific">Diabrotica virgifera virgifera</name>
    <name type="common">western corn rootworm</name>
    <dbReference type="NCBI Taxonomy" id="50390"/>
    <lineage>
        <taxon>Eukaryota</taxon>
        <taxon>Metazoa</taxon>
        <taxon>Ecdysozoa</taxon>
        <taxon>Arthropoda</taxon>
        <taxon>Hexapoda</taxon>
        <taxon>Insecta</taxon>
        <taxon>Pterygota</taxon>
        <taxon>Neoptera</taxon>
        <taxon>Endopterygota</taxon>
        <taxon>Coleoptera</taxon>
        <taxon>Polyphaga</taxon>
        <taxon>Cucujiformia</taxon>
        <taxon>Chrysomeloidea</taxon>
        <taxon>Chrysomelidae</taxon>
        <taxon>Galerucinae</taxon>
        <taxon>Diabroticina</taxon>
        <taxon>Diabroticites</taxon>
        <taxon>Diabrotica</taxon>
    </lineage>
</organism>
<protein>
    <submittedName>
        <fullName evidence="2">Uncharacterized protein LOC114325742</fullName>
    </submittedName>
</protein>
<reference evidence="2" key="1">
    <citation type="submission" date="2025-08" db="UniProtKB">
        <authorList>
            <consortium name="RefSeq"/>
        </authorList>
    </citation>
    <scope>IDENTIFICATION</scope>
    <source>
        <tissue evidence="2">Whole insect</tissue>
    </source>
</reference>
<accession>A0A6P7F2W1</accession>
<feature type="chain" id="PRO_5028168869" evidence="1">
    <location>
        <begin position="18"/>
        <end position="139"/>
    </location>
</feature>
<sequence>MYFLCFVICILFQNAASRDLNDCPDTSRAVEVVFDKEVSTSVIGSVVCVRIPDDGLLKNPITCISVTDNRHSDNTPEVQAGGVGYPYAVVSVYPRMSELLSYRVVAFVDPGYKVVKEDQWNGLSKTCLDSTNLNSSTNK</sequence>
<dbReference type="InParanoid" id="A0A6P7F2W1"/>
<feature type="signal peptide" evidence="1">
    <location>
        <begin position="1"/>
        <end position="17"/>
    </location>
</feature>
<keyword evidence="1" id="KW-0732">Signal</keyword>
<evidence type="ECO:0000313" key="2">
    <source>
        <dbReference type="RefSeq" id="XP_028129676.1"/>
    </source>
</evidence>
<dbReference type="OrthoDB" id="6720030at2759"/>
<evidence type="ECO:0000256" key="1">
    <source>
        <dbReference type="SAM" id="SignalP"/>
    </source>
</evidence>
<dbReference type="RefSeq" id="XP_028129676.1">
    <property type="nucleotide sequence ID" value="XM_028273875.1"/>
</dbReference>